<dbReference type="AlphaFoldDB" id="A0A392T1I1"/>
<evidence type="ECO:0000256" key="1">
    <source>
        <dbReference type="SAM" id="MobiDB-lite"/>
    </source>
</evidence>
<reference evidence="2 3" key="1">
    <citation type="journal article" date="2018" name="Front. Plant Sci.">
        <title>Red Clover (Trifolium pratense) and Zigzag Clover (T. medium) - A Picture of Genomic Similarities and Differences.</title>
        <authorList>
            <person name="Dluhosova J."/>
            <person name="Istvanek J."/>
            <person name="Nedelnik J."/>
            <person name="Repkova J."/>
        </authorList>
    </citation>
    <scope>NUCLEOTIDE SEQUENCE [LARGE SCALE GENOMIC DNA]</scope>
    <source>
        <strain evidence="3">cv. 10/8</strain>
        <tissue evidence="2">Leaf</tissue>
    </source>
</reference>
<dbReference type="Proteomes" id="UP000265520">
    <property type="component" value="Unassembled WGS sequence"/>
</dbReference>
<feature type="non-terminal residue" evidence="2">
    <location>
        <position position="59"/>
    </location>
</feature>
<comment type="caution">
    <text evidence="2">The sequence shown here is derived from an EMBL/GenBank/DDBJ whole genome shotgun (WGS) entry which is preliminary data.</text>
</comment>
<accession>A0A392T1I1</accession>
<sequence>MEMMRIAKDVEDELNEEDDDVDKRGSGKKNGYERLGQSEWASKNRSGLNSKDLTRFPKP</sequence>
<protein>
    <submittedName>
        <fullName evidence="2">Uncharacterized protein</fullName>
    </submittedName>
</protein>
<evidence type="ECO:0000313" key="2">
    <source>
        <dbReference type="EMBL" id="MCI54622.1"/>
    </source>
</evidence>
<feature type="compositionally biased region" description="Acidic residues" evidence="1">
    <location>
        <begin position="10"/>
        <end position="20"/>
    </location>
</feature>
<evidence type="ECO:0000313" key="3">
    <source>
        <dbReference type="Proteomes" id="UP000265520"/>
    </source>
</evidence>
<proteinExistence type="predicted"/>
<feature type="region of interest" description="Disordered" evidence="1">
    <location>
        <begin position="1"/>
        <end position="59"/>
    </location>
</feature>
<feature type="compositionally biased region" description="Polar residues" evidence="1">
    <location>
        <begin position="39"/>
        <end position="51"/>
    </location>
</feature>
<dbReference type="EMBL" id="LXQA010482231">
    <property type="protein sequence ID" value="MCI54622.1"/>
    <property type="molecule type" value="Genomic_DNA"/>
</dbReference>
<name>A0A392T1I1_9FABA</name>
<organism evidence="2 3">
    <name type="scientific">Trifolium medium</name>
    <dbReference type="NCBI Taxonomy" id="97028"/>
    <lineage>
        <taxon>Eukaryota</taxon>
        <taxon>Viridiplantae</taxon>
        <taxon>Streptophyta</taxon>
        <taxon>Embryophyta</taxon>
        <taxon>Tracheophyta</taxon>
        <taxon>Spermatophyta</taxon>
        <taxon>Magnoliopsida</taxon>
        <taxon>eudicotyledons</taxon>
        <taxon>Gunneridae</taxon>
        <taxon>Pentapetalae</taxon>
        <taxon>rosids</taxon>
        <taxon>fabids</taxon>
        <taxon>Fabales</taxon>
        <taxon>Fabaceae</taxon>
        <taxon>Papilionoideae</taxon>
        <taxon>50 kb inversion clade</taxon>
        <taxon>NPAAA clade</taxon>
        <taxon>Hologalegina</taxon>
        <taxon>IRL clade</taxon>
        <taxon>Trifolieae</taxon>
        <taxon>Trifolium</taxon>
    </lineage>
</organism>
<keyword evidence="3" id="KW-1185">Reference proteome</keyword>